<dbReference type="InterPro" id="IPR012132">
    <property type="entry name" value="GMC_OxRdtase"/>
</dbReference>
<dbReference type="GO" id="GO:0050660">
    <property type="term" value="F:flavin adenine dinucleotide binding"/>
    <property type="evidence" value="ECO:0007669"/>
    <property type="project" value="InterPro"/>
</dbReference>
<keyword evidence="4" id="KW-0560">Oxidoreductase</keyword>
<dbReference type="EMBL" id="QGDH01000021">
    <property type="protein sequence ID" value="RAR14552.1"/>
    <property type="molecule type" value="Genomic_DNA"/>
</dbReference>
<dbReference type="InterPro" id="IPR007867">
    <property type="entry name" value="GMC_OxRtase_C"/>
</dbReference>
<dbReference type="PANTHER" id="PTHR11552">
    <property type="entry name" value="GLUCOSE-METHANOL-CHOLINE GMC OXIDOREDUCTASE"/>
    <property type="match status" value="1"/>
</dbReference>
<dbReference type="SUPFAM" id="SSF51905">
    <property type="entry name" value="FAD/NAD(P)-binding domain"/>
    <property type="match status" value="1"/>
</dbReference>
<comment type="cofactor">
    <cofactor evidence="2">
        <name>FAD</name>
        <dbReference type="ChEBI" id="CHEBI:57692"/>
    </cofactor>
</comment>
<dbReference type="PANTHER" id="PTHR11552:SF123">
    <property type="entry name" value="GMC OXIDOREDUCTASE (AFU_ORTHOLOGUE AFUA_2G01770)-RELATED"/>
    <property type="match status" value="1"/>
</dbReference>
<dbReference type="Pfam" id="PF05199">
    <property type="entry name" value="GMC_oxred_C"/>
    <property type="match status" value="1"/>
</dbReference>
<organism evidence="4 5">
    <name type="scientific">Stemphylium lycopersici</name>
    <name type="common">Tomato gray leaf spot disease fungus</name>
    <name type="synonym">Thyrospora lycopersici</name>
    <dbReference type="NCBI Taxonomy" id="183478"/>
    <lineage>
        <taxon>Eukaryota</taxon>
        <taxon>Fungi</taxon>
        <taxon>Dikarya</taxon>
        <taxon>Ascomycota</taxon>
        <taxon>Pezizomycotina</taxon>
        <taxon>Dothideomycetes</taxon>
        <taxon>Pleosporomycetidae</taxon>
        <taxon>Pleosporales</taxon>
        <taxon>Pleosporineae</taxon>
        <taxon>Pleosporaceae</taxon>
        <taxon>Stemphylium</taxon>
    </lineage>
</organism>
<comment type="similarity">
    <text evidence="1">Belongs to the GMC oxidoreductase family.</text>
</comment>
<reference evidence="5" key="1">
    <citation type="submission" date="2018-05" db="EMBL/GenBank/DDBJ databases">
        <title>Draft genome sequence of Stemphylium lycopersici strain CIDEFI 213.</title>
        <authorList>
            <person name="Medina R."/>
            <person name="Franco M.E.E."/>
            <person name="Lucentini C.G."/>
            <person name="Saparrat M.C.N."/>
            <person name="Balatti P.A."/>
        </authorList>
    </citation>
    <scope>NUCLEOTIDE SEQUENCE [LARGE SCALE GENOMIC DNA]</scope>
    <source>
        <strain evidence="5">CIDEFI 213</strain>
    </source>
</reference>
<dbReference type="InterPro" id="IPR000172">
    <property type="entry name" value="GMC_OxRdtase_N"/>
</dbReference>
<proteinExistence type="inferred from homology"/>
<protein>
    <submittedName>
        <fullName evidence="4">Gmc oxidoreductase</fullName>
        <ecNumber evidence="4">1.1.99.1</ecNumber>
    </submittedName>
</protein>
<dbReference type="EC" id="1.1.99.1" evidence="4"/>
<evidence type="ECO:0000313" key="5">
    <source>
        <dbReference type="Proteomes" id="UP000249619"/>
    </source>
</evidence>
<feature type="binding site" evidence="2">
    <location>
        <position position="282"/>
    </location>
    <ligand>
        <name>FAD</name>
        <dbReference type="ChEBI" id="CHEBI:57692"/>
    </ligand>
</feature>
<dbReference type="Pfam" id="PF00732">
    <property type="entry name" value="GMC_oxred_N"/>
    <property type="match status" value="1"/>
</dbReference>
<gene>
    <name evidence="4" type="ORF">DDE83_002126</name>
</gene>
<name>A0A364NBB7_STELY</name>
<comment type="caution">
    <text evidence="4">The sequence shown here is derived from an EMBL/GenBank/DDBJ whole genome shotgun (WGS) entry which is preliminary data.</text>
</comment>
<keyword evidence="5" id="KW-1185">Reference proteome</keyword>
<evidence type="ECO:0000313" key="4">
    <source>
        <dbReference type="EMBL" id="RAR14552.1"/>
    </source>
</evidence>
<dbReference type="STRING" id="183478.A0A364NBB7"/>
<feature type="domain" description="Glucose-methanol-choline oxidoreductase N-terminal" evidence="3">
    <location>
        <begin position="315"/>
        <end position="329"/>
    </location>
</feature>
<dbReference type="Proteomes" id="UP000249619">
    <property type="component" value="Unassembled WGS sequence"/>
</dbReference>
<dbReference type="PROSITE" id="PS00624">
    <property type="entry name" value="GMC_OXRED_2"/>
    <property type="match status" value="1"/>
</dbReference>
<sequence>MYQVEHIPSLPLSLAPVRWLKAYRTNTWWFWYKTDRSGIRNIGSTIPTFYYSLTFLAFMDSSSYDYIIAGGGTAGVVIASRLKQYFPDSRVALLEAGPNAVDHPAVADVTNPLDWTALYQAGFMTDYSTTPQEHLDGRAIKNVAGRLLSGSSGVNVGMWMRASKADLEILAERAGNPRFKYKNMSKYYRRIETYFDLTADKDSYGFDGPIHTVGGRRYPLRDQLQESAEKLGHKYNPTKGDPMGLGDLNQCWLATSDSTATRQHSAKVYDLSGVDVLCNTSVARILLDNSKRAIGVEVTSGVRLMATEEVIVSCGTQISPKILLLSGIGPADELAKHGIPGTVISPAVGQNLCDHNAITMYFKLKDASKGYARPFNGTMKPEYGQGVALDFGLFASIPDEELAPYLKADGINTADSQEQNLLLRPDRSHHLSVLFYFPVIVNPIAYPTVKEDGVHFSLAAFHMLPLSRGSVTLKSTDPNDGPVCNPQYLSTNTDRFILRRAVRENLRLLATEPLASEVEGEVPPADPRFPALTAESSDEEIDERIRAFAGTIAHPMGTCALGTVLDDEFRVNGVEGLRVCDASVFPEPIAAMPSCTIYAMAEMCADLIAGMRLTGVHNGLSQFPKDPPLVIE</sequence>
<evidence type="ECO:0000256" key="1">
    <source>
        <dbReference type="ARBA" id="ARBA00010790"/>
    </source>
</evidence>
<dbReference type="Gene3D" id="3.30.560.10">
    <property type="entry name" value="Glucose Oxidase, domain 3"/>
    <property type="match status" value="1"/>
</dbReference>
<keyword evidence="2" id="KW-0274">FAD</keyword>
<accession>A0A364NBB7</accession>
<dbReference type="GO" id="GO:0008812">
    <property type="term" value="F:choline dehydrogenase activity"/>
    <property type="evidence" value="ECO:0007669"/>
    <property type="project" value="UniProtKB-EC"/>
</dbReference>
<dbReference type="PIRSF" id="PIRSF000137">
    <property type="entry name" value="Alcohol_oxidase"/>
    <property type="match status" value="1"/>
</dbReference>
<evidence type="ECO:0000256" key="2">
    <source>
        <dbReference type="PIRSR" id="PIRSR000137-2"/>
    </source>
</evidence>
<dbReference type="AlphaFoldDB" id="A0A364NBB7"/>
<evidence type="ECO:0000259" key="3">
    <source>
        <dbReference type="PROSITE" id="PS00624"/>
    </source>
</evidence>
<dbReference type="SUPFAM" id="SSF54373">
    <property type="entry name" value="FAD-linked reductases, C-terminal domain"/>
    <property type="match status" value="1"/>
</dbReference>
<dbReference type="Gene3D" id="3.50.50.60">
    <property type="entry name" value="FAD/NAD(P)-binding domain"/>
    <property type="match status" value="1"/>
</dbReference>
<dbReference type="InterPro" id="IPR036188">
    <property type="entry name" value="FAD/NAD-bd_sf"/>
</dbReference>
<keyword evidence="2" id="KW-0285">Flavoprotein</keyword>